<name>A0A417XW05_9ACTN</name>
<feature type="domain" description="HD-GYP" evidence="2">
    <location>
        <begin position="265"/>
        <end position="461"/>
    </location>
</feature>
<organism evidence="3 4">
    <name type="scientific">Nocardioides immobilis</name>
    <dbReference type="NCBI Taxonomy" id="2049295"/>
    <lineage>
        <taxon>Bacteria</taxon>
        <taxon>Bacillati</taxon>
        <taxon>Actinomycetota</taxon>
        <taxon>Actinomycetes</taxon>
        <taxon>Propionibacteriales</taxon>
        <taxon>Nocardioidaceae</taxon>
        <taxon>Nocardioides</taxon>
    </lineage>
</organism>
<dbReference type="PRINTS" id="PR00038">
    <property type="entry name" value="HTHLUXR"/>
</dbReference>
<accession>A0A417XW05</accession>
<dbReference type="GO" id="GO:0003677">
    <property type="term" value="F:DNA binding"/>
    <property type="evidence" value="ECO:0007669"/>
    <property type="project" value="InterPro"/>
</dbReference>
<dbReference type="SUPFAM" id="SSF109604">
    <property type="entry name" value="HD-domain/PDEase-like"/>
    <property type="match status" value="1"/>
</dbReference>
<evidence type="ECO:0000259" key="2">
    <source>
        <dbReference type="PROSITE" id="PS51832"/>
    </source>
</evidence>
<dbReference type="PROSITE" id="PS50043">
    <property type="entry name" value="HTH_LUXR_2"/>
    <property type="match status" value="1"/>
</dbReference>
<dbReference type="PANTHER" id="PTHR43155">
    <property type="entry name" value="CYCLIC DI-GMP PHOSPHODIESTERASE PA4108-RELATED"/>
    <property type="match status" value="1"/>
</dbReference>
<dbReference type="SUPFAM" id="SSF46894">
    <property type="entry name" value="C-terminal effector domain of the bipartite response regulators"/>
    <property type="match status" value="1"/>
</dbReference>
<feature type="domain" description="HTH luxR-type" evidence="1">
    <location>
        <begin position="457"/>
        <end position="522"/>
    </location>
</feature>
<dbReference type="Pfam" id="PF00196">
    <property type="entry name" value="GerE"/>
    <property type="match status" value="1"/>
</dbReference>
<evidence type="ECO:0000313" key="3">
    <source>
        <dbReference type="EMBL" id="RHW24679.1"/>
    </source>
</evidence>
<dbReference type="InterPro" id="IPR016032">
    <property type="entry name" value="Sig_transdc_resp-reg_C-effctor"/>
</dbReference>
<reference evidence="3 4" key="1">
    <citation type="submission" date="2018-09" db="EMBL/GenBank/DDBJ databases">
        <title>Genome sequencing of Nocardioides immobilis CCTCC AB 2017083 for comparison to Nocardioides silvaticus.</title>
        <authorList>
            <person name="Li C."/>
            <person name="Wang G."/>
        </authorList>
    </citation>
    <scope>NUCLEOTIDE SEQUENCE [LARGE SCALE GENOMIC DNA]</scope>
    <source>
        <strain evidence="3 4">CCTCC AB 2017083</strain>
    </source>
</reference>
<dbReference type="GO" id="GO:0006355">
    <property type="term" value="P:regulation of DNA-templated transcription"/>
    <property type="evidence" value="ECO:0007669"/>
    <property type="project" value="InterPro"/>
</dbReference>
<dbReference type="PROSITE" id="PS51832">
    <property type="entry name" value="HD_GYP"/>
    <property type="match status" value="1"/>
</dbReference>
<dbReference type="CDD" id="cd00077">
    <property type="entry name" value="HDc"/>
    <property type="match status" value="1"/>
</dbReference>
<dbReference type="Gene3D" id="1.10.3210.10">
    <property type="entry name" value="Hypothetical protein af1432"/>
    <property type="match status" value="2"/>
</dbReference>
<dbReference type="EMBL" id="QXGH01000030">
    <property type="protein sequence ID" value="RHW24679.1"/>
    <property type="molecule type" value="Genomic_DNA"/>
</dbReference>
<evidence type="ECO:0000259" key="1">
    <source>
        <dbReference type="PROSITE" id="PS50043"/>
    </source>
</evidence>
<dbReference type="AlphaFoldDB" id="A0A417XW05"/>
<keyword evidence="4" id="KW-1185">Reference proteome</keyword>
<comment type="caution">
    <text evidence="3">The sequence shown here is derived from an EMBL/GenBank/DDBJ whole genome shotgun (WGS) entry which is preliminary data.</text>
</comment>
<dbReference type="CDD" id="cd06170">
    <property type="entry name" value="LuxR_C_like"/>
    <property type="match status" value="1"/>
</dbReference>
<evidence type="ECO:0000313" key="4">
    <source>
        <dbReference type="Proteomes" id="UP000283644"/>
    </source>
</evidence>
<dbReference type="Pfam" id="PF13487">
    <property type="entry name" value="HD_5"/>
    <property type="match status" value="2"/>
</dbReference>
<proteinExistence type="predicted"/>
<gene>
    <name evidence="3" type="ORF">D0Z08_23425</name>
</gene>
<dbReference type="OrthoDB" id="9802066at2"/>
<dbReference type="Gene3D" id="1.10.10.10">
    <property type="entry name" value="Winged helix-like DNA-binding domain superfamily/Winged helix DNA-binding domain"/>
    <property type="match status" value="1"/>
</dbReference>
<dbReference type="InterPro" id="IPR036388">
    <property type="entry name" value="WH-like_DNA-bd_sf"/>
</dbReference>
<dbReference type="InterPro" id="IPR000792">
    <property type="entry name" value="Tscrpt_reg_LuxR_C"/>
</dbReference>
<dbReference type="SMART" id="SM00471">
    <property type="entry name" value="HDc"/>
    <property type="match status" value="1"/>
</dbReference>
<dbReference type="InterPro" id="IPR037522">
    <property type="entry name" value="HD_GYP_dom"/>
</dbReference>
<dbReference type="InterPro" id="IPR003607">
    <property type="entry name" value="HD/PDEase_dom"/>
</dbReference>
<dbReference type="Proteomes" id="UP000283644">
    <property type="component" value="Unassembled WGS sequence"/>
</dbReference>
<sequence>MYGERARHNRAVAAKLRLADLLAGLSLVADLGYGLVPGHAMRSCLVGVALGRKVGLSERDVAETFYTLLLSHVGCAAFSHEMSAVFGDELMANRAAARTNFADPKDIFVTLIPESTRGLPPLARARTAAFIVARGRELGRSYCSTVCEIAKETARRIDLPEGVQSALLQVKESWNGSGFPQGLRGEEIQAPARIARVASEAVLFYDLGGVDLSTHAVTRRAGSLLDPALVHDFVVNAHGLLEEAAAGDPREAILAAEPEPVVEKHEDDLPDVASAFGDLVDLKTPFTHGHSKEVARLAKGAAERLSFDGPATERLYVAAFLHDVGKVGISDQLWEKPGPLTGPEWEQVRMHAYHTERILATSKALEPVARIAGMHHERLDGSGYHRGCRAGEIPEPARVLAAADAFQTMTEDRPYRAALDLERAAKELEALAESGKLDPAAVAAVVETAGQRVHRRRELRPGGLTNREIEVLRLVARACSNREIADQLHISQRTAEHHVQNTYAKIGVTTRSAAALFAIKHDLLPSLES</sequence>
<protein>
    <submittedName>
        <fullName evidence="3">HD domain-containing protein</fullName>
    </submittedName>
</protein>
<dbReference type="SMART" id="SM00421">
    <property type="entry name" value="HTH_LUXR"/>
    <property type="match status" value="1"/>
</dbReference>